<accession>A0ABS0ABE4</accession>
<evidence type="ECO:0000256" key="2">
    <source>
        <dbReference type="ARBA" id="ARBA00022747"/>
    </source>
</evidence>
<dbReference type="Gene3D" id="1.10.287.1120">
    <property type="entry name" value="Bipartite methylase S protein"/>
    <property type="match status" value="1"/>
</dbReference>
<dbReference type="Gene3D" id="3.90.220.20">
    <property type="entry name" value="DNA methylase specificity domains"/>
    <property type="match status" value="2"/>
</dbReference>
<evidence type="ECO:0000313" key="5">
    <source>
        <dbReference type="EMBL" id="MBF5051451.1"/>
    </source>
</evidence>
<keyword evidence="2" id="KW-0680">Restriction system</keyword>
<evidence type="ECO:0000256" key="1">
    <source>
        <dbReference type="ARBA" id="ARBA00010923"/>
    </source>
</evidence>
<dbReference type="InterPro" id="IPR052021">
    <property type="entry name" value="Type-I_RS_S_subunit"/>
</dbReference>
<feature type="domain" description="Type I restriction modification DNA specificity" evidence="4">
    <location>
        <begin position="131"/>
        <end position="305"/>
    </location>
</feature>
<name>A0ABS0ABE4_9GAMM</name>
<comment type="caution">
    <text evidence="5">The sequence shown here is derived from an EMBL/GenBank/DDBJ whole genome shotgun (WGS) entry which is preliminary data.</text>
</comment>
<dbReference type="EMBL" id="ARXR01000001">
    <property type="protein sequence ID" value="MBF5051451.1"/>
    <property type="molecule type" value="Genomic_DNA"/>
</dbReference>
<sequence length="341" mass="37122">MIPKHLDGFGSSQDIPAFDIYDGFSVSWLFQYISRYEYYKGLEKIASGTGSKRIQPSSLFKERVLAPPLLEQQKIAAILSSVDDVIEKTRAQIDKLKDLKAGLMQELLTKGAGLDGAPHTAFKNSPVGQIPDDWEVVPLVDLCSKISVGIASSTTHAYAQKGVPILRNQNILEGSIRATDMLHISQQFSDENASKKIREGDVLTVRTGYPGVSAIVPKEFDGCHSFTTLISRPKKGELDPGYLALLINSDYGKKFVVGGQAGGAQQNLNATTLKTFPVILPSLDEQAEIFDIVNSVSSKIVCIEKKYRSLVSAKKALMQDLLTGKVRVNVYKDEAAAALSA</sequence>
<evidence type="ECO:0000259" key="4">
    <source>
        <dbReference type="Pfam" id="PF01420"/>
    </source>
</evidence>
<organism evidence="5 6">
    <name type="scientific">Alloalcanivorax venustensis ISO4</name>
    <dbReference type="NCBI Taxonomy" id="1177184"/>
    <lineage>
        <taxon>Bacteria</taxon>
        <taxon>Pseudomonadati</taxon>
        <taxon>Pseudomonadota</taxon>
        <taxon>Gammaproteobacteria</taxon>
        <taxon>Oceanospirillales</taxon>
        <taxon>Alcanivoracaceae</taxon>
        <taxon>Alloalcanivorax</taxon>
    </lineage>
</organism>
<protein>
    <submittedName>
        <fullName evidence="5">Protein HsdS2</fullName>
    </submittedName>
</protein>
<dbReference type="Proteomes" id="UP000644441">
    <property type="component" value="Unassembled WGS sequence"/>
</dbReference>
<gene>
    <name evidence="5" type="ORF">ISO4_00053</name>
</gene>
<dbReference type="Pfam" id="PF01420">
    <property type="entry name" value="Methylase_S"/>
    <property type="match status" value="2"/>
</dbReference>
<dbReference type="InterPro" id="IPR044946">
    <property type="entry name" value="Restrct_endonuc_typeI_TRD_sf"/>
</dbReference>
<keyword evidence="3" id="KW-0238">DNA-binding</keyword>
<dbReference type="PANTHER" id="PTHR30408:SF12">
    <property type="entry name" value="TYPE I RESTRICTION ENZYME MJAVIII SPECIFICITY SUBUNIT"/>
    <property type="match status" value="1"/>
</dbReference>
<reference evidence="5 6" key="1">
    <citation type="submission" date="2012-09" db="EMBL/GenBank/DDBJ databases">
        <title>Genome Sequence of alkane-degrading Bacterium Alcanivorax venustensis ISO4.</title>
        <authorList>
            <person name="Lai Q."/>
            <person name="Shao Z."/>
        </authorList>
    </citation>
    <scope>NUCLEOTIDE SEQUENCE [LARGE SCALE GENOMIC DNA]</scope>
    <source>
        <strain evidence="5 6">ISO4</strain>
    </source>
</reference>
<dbReference type="SUPFAM" id="SSF116734">
    <property type="entry name" value="DNA methylase specificity domain"/>
    <property type="match status" value="2"/>
</dbReference>
<feature type="domain" description="Type I restriction modification DNA specificity" evidence="4">
    <location>
        <begin position="40"/>
        <end position="96"/>
    </location>
</feature>
<dbReference type="InterPro" id="IPR000055">
    <property type="entry name" value="Restrct_endonuc_typeI_TRD"/>
</dbReference>
<evidence type="ECO:0000313" key="6">
    <source>
        <dbReference type="Proteomes" id="UP000644441"/>
    </source>
</evidence>
<dbReference type="PANTHER" id="PTHR30408">
    <property type="entry name" value="TYPE-1 RESTRICTION ENZYME ECOKI SPECIFICITY PROTEIN"/>
    <property type="match status" value="1"/>
</dbReference>
<keyword evidence="6" id="KW-1185">Reference proteome</keyword>
<proteinExistence type="inferred from homology"/>
<comment type="similarity">
    <text evidence="1">Belongs to the type-I restriction system S methylase family.</text>
</comment>
<evidence type="ECO:0000256" key="3">
    <source>
        <dbReference type="ARBA" id="ARBA00023125"/>
    </source>
</evidence>